<reference evidence="2 3" key="1">
    <citation type="journal article" date="2012" name="J. Bacteriol.">
        <title>Complete genome sequences of Methylophaga sp. strain JAM1 and Methylophaga sp. strain JAM7.</title>
        <authorList>
            <person name="Villeneuve C."/>
            <person name="Martineau C."/>
            <person name="Mauffrey F."/>
            <person name="Villemur R."/>
        </authorList>
    </citation>
    <scope>NUCLEOTIDE SEQUENCE [LARGE SCALE GENOMIC DNA]</scope>
    <source>
        <strain evidence="2 3">JAM7</strain>
    </source>
</reference>
<dbReference type="PIRSF" id="PIRSF004649">
    <property type="entry name" value="MlaC"/>
    <property type="match status" value="1"/>
</dbReference>
<evidence type="ECO:0000313" key="2">
    <source>
        <dbReference type="EMBL" id="AFJ02791.1"/>
    </source>
</evidence>
<protein>
    <submittedName>
        <fullName evidence="2">Putative toluene tolerance protein</fullName>
    </submittedName>
</protein>
<dbReference type="HOGENOM" id="CLU_094502_3_1_6"/>
<dbReference type="PATRIC" id="fig|754477.3.peg.1620"/>
<evidence type="ECO:0000313" key="3">
    <source>
        <dbReference type="Proteomes" id="UP000009145"/>
    </source>
</evidence>
<dbReference type="Pfam" id="PF05494">
    <property type="entry name" value="MlaC"/>
    <property type="match status" value="1"/>
</dbReference>
<dbReference type="RefSeq" id="WP_014704211.1">
    <property type="nucleotide sequence ID" value="NC_017856.1"/>
</dbReference>
<proteinExistence type="predicted"/>
<dbReference type="AlphaFoldDB" id="I1YIP8"/>
<gene>
    <name evidence="2" type="ordered locus">Q7C_1643</name>
</gene>
<keyword evidence="3" id="KW-1185">Reference proteome</keyword>
<dbReference type="EMBL" id="CP003380">
    <property type="protein sequence ID" value="AFJ02791.1"/>
    <property type="molecule type" value="Genomic_DNA"/>
</dbReference>
<keyword evidence="1" id="KW-0732">Signal</keyword>
<dbReference type="eggNOG" id="COG2854">
    <property type="taxonomic scope" value="Bacteria"/>
</dbReference>
<dbReference type="Gene3D" id="3.10.450.710">
    <property type="entry name" value="Tgt2/MlaC"/>
    <property type="match status" value="1"/>
</dbReference>
<organism evidence="2 3">
    <name type="scientific">Methylophaga frappieri (strain ATCC BAA-2434 / DSM 25690 / JAM7)</name>
    <dbReference type="NCBI Taxonomy" id="754477"/>
    <lineage>
        <taxon>Bacteria</taxon>
        <taxon>Pseudomonadati</taxon>
        <taxon>Pseudomonadota</taxon>
        <taxon>Gammaproteobacteria</taxon>
        <taxon>Thiotrichales</taxon>
        <taxon>Piscirickettsiaceae</taxon>
        <taxon>Methylophaga</taxon>
    </lineage>
</organism>
<dbReference type="PANTHER" id="PTHR36573">
    <property type="entry name" value="INTERMEMBRANE PHOSPHOLIPID TRANSPORT SYSTEM BINDING PROTEIN MLAC"/>
    <property type="match status" value="1"/>
</dbReference>
<dbReference type="PANTHER" id="PTHR36573:SF1">
    <property type="entry name" value="INTERMEMBRANE PHOSPHOLIPID TRANSPORT SYSTEM BINDING PROTEIN MLAC"/>
    <property type="match status" value="1"/>
</dbReference>
<dbReference type="STRING" id="754477.Q7C_1643"/>
<dbReference type="Proteomes" id="UP000009145">
    <property type="component" value="Chromosome"/>
</dbReference>
<feature type="chain" id="PRO_5003654014" evidence="1">
    <location>
        <begin position="30"/>
        <end position="212"/>
    </location>
</feature>
<dbReference type="InterPro" id="IPR008869">
    <property type="entry name" value="MlaC/ttg2D"/>
</dbReference>
<evidence type="ECO:0000256" key="1">
    <source>
        <dbReference type="SAM" id="SignalP"/>
    </source>
</evidence>
<sequence precursor="true">MMQLLKSPKQFTAMLLSLALLAVIGTVSAADMPAPQALVKTASDDMLAALKENEAKLEADPTQIYGLVEEILIPHFDFARMAKLALGKNWHQLDGEQQKQFVEEFRILLVRTYSTAMLEYTEEEIRFLPFHDDLSKKRVNVPMEVVQTGGPAIPMVLSLYQNKEDAWKVYDVKIEGISLVTNYRSSFARDINNGGVEKLLADLTARNQKARL</sequence>
<name>I1YIP8_METFJ</name>
<dbReference type="InterPro" id="IPR042245">
    <property type="entry name" value="Tgt2/MlaC_sf"/>
</dbReference>
<dbReference type="KEGG" id="mec:Q7C_1643"/>
<accession>I1YIP8</accession>
<feature type="signal peptide" evidence="1">
    <location>
        <begin position="1"/>
        <end position="29"/>
    </location>
</feature>